<dbReference type="EMBL" id="LVEP01000011">
    <property type="protein sequence ID" value="OCB78391.1"/>
    <property type="molecule type" value="Genomic_DNA"/>
</dbReference>
<dbReference type="OrthoDB" id="5382295at2"/>
<organism evidence="3 4">
    <name type="scientific">Flavobacterium crassostreae</name>
    <dbReference type="NCBI Taxonomy" id="1763534"/>
    <lineage>
        <taxon>Bacteria</taxon>
        <taxon>Pseudomonadati</taxon>
        <taxon>Bacteroidota</taxon>
        <taxon>Flavobacteriia</taxon>
        <taxon>Flavobacteriales</taxon>
        <taxon>Flavobacteriaceae</taxon>
        <taxon>Flavobacterium</taxon>
    </lineage>
</organism>
<accession>A0A1B9E903</accession>
<keyword evidence="1" id="KW-0732">Signal</keyword>
<dbReference type="STRING" id="1763534.GCA_001831475_02383"/>
<keyword evidence="4" id="KW-1185">Reference proteome</keyword>
<evidence type="ECO:0000256" key="1">
    <source>
        <dbReference type="SAM" id="SignalP"/>
    </source>
</evidence>
<sequence length="166" mass="18954">MYLANKIYLLLLLATALSCQKSQTNSSENTEKEKIKTSRWLLGTWENKGSDGTLKEIWNKVNDSTFAGQSYFIKAQDTIHFETIQLQQIDENLTYTSTTKGQNNNQPIAYKATNSSEKELVFENTSLNYPQKIRYTAIATDSLKIEISGMQQSKPSTERYGYKKVK</sequence>
<gene>
    <name evidence="3" type="ORF">LPBF_02365</name>
</gene>
<reference evidence="3 4" key="1">
    <citation type="submission" date="2016-03" db="EMBL/GenBank/DDBJ databases">
        <authorList>
            <person name="Ploux O."/>
        </authorList>
    </citation>
    <scope>NUCLEOTIDE SEQUENCE [LARGE SCALE GENOMIC DNA]</scope>
    <source>
        <strain evidence="3 4">LPB0076</strain>
    </source>
</reference>
<evidence type="ECO:0000313" key="4">
    <source>
        <dbReference type="Proteomes" id="UP000093510"/>
    </source>
</evidence>
<dbReference type="Pfam" id="PF19780">
    <property type="entry name" value="DUF6265"/>
    <property type="match status" value="1"/>
</dbReference>
<dbReference type="InterPro" id="IPR046232">
    <property type="entry name" value="DUF6265"/>
</dbReference>
<dbReference type="AlphaFoldDB" id="A0A1B9E903"/>
<dbReference type="RefSeq" id="WP_066332015.1">
    <property type="nucleotide sequence ID" value="NZ_CP017688.1"/>
</dbReference>
<dbReference type="PROSITE" id="PS51257">
    <property type="entry name" value="PROKAR_LIPOPROTEIN"/>
    <property type="match status" value="1"/>
</dbReference>
<evidence type="ECO:0000259" key="2">
    <source>
        <dbReference type="Pfam" id="PF19780"/>
    </source>
</evidence>
<comment type="caution">
    <text evidence="3">The sequence shown here is derived from an EMBL/GenBank/DDBJ whole genome shotgun (WGS) entry which is preliminary data.</text>
</comment>
<name>A0A1B9E903_9FLAO</name>
<protein>
    <recommendedName>
        <fullName evidence="2">DUF6265 domain-containing protein</fullName>
    </recommendedName>
</protein>
<feature type="domain" description="DUF6265" evidence="2">
    <location>
        <begin position="40"/>
        <end position="148"/>
    </location>
</feature>
<dbReference type="Proteomes" id="UP000093510">
    <property type="component" value="Unassembled WGS sequence"/>
</dbReference>
<feature type="chain" id="PRO_5008625445" description="DUF6265 domain-containing protein" evidence="1">
    <location>
        <begin position="22"/>
        <end position="166"/>
    </location>
</feature>
<evidence type="ECO:0000313" key="3">
    <source>
        <dbReference type="EMBL" id="OCB78391.1"/>
    </source>
</evidence>
<feature type="signal peptide" evidence="1">
    <location>
        <begin position="1"/>
        <end position="21"/>
    </location>
</feature>
<proteinExistence type="predicted"/>